<comment type="pathway">
    <text evidence="1 4">Protein modification; protein ubiquitination.</text>
</comment>
<dbReference type="GO" id="GO:0016567">
    <property type="term" value="P:protein ubiquitination"/>
    <property type="evidence" value="ECO:0007669"/>
    <property type="project" value="UniProtKB-UniRule"/>
</dbReference>
<accession>A0ABD1IDG4</accession>
<dbReference type="Proteomes" id="UP001567538">
    <property type="component" value="Unassembled WGS sequence"/>
</dbReference>
<evidence type="ECO:0000256" key="1">
    <source>
        <dbReference type="ARBA" id="ARBA00004906"/>
    </source>
</evidence>
<evidence type="ECO:0000256" key="4">
    <source>
        <dbReference type="PIRNR" id="PIRNR028729"/>
    </source>
</evidence>
<dbReference type="Pfam" id="PF01466">
    <property type="entry name" value="Skp1"/>
    <property type="match status" value="1"/>
</dbReference>
<dbReference type="InterPro" id="IPR016897">
    <property type="entry name" value="SKP1"/>
</dbReference>
<dbReference type="FunFam" id="3.30.710.10:FF:000026">
    <property type="entry name" value="E3 ubiquitin ligase complex SCF subunit"/>
    <property type="match status" value="1"/>
</dbReference>
<dbReference type="SUPFAM" id="SSF54695">
    <property type="entry name" value="POZ domain"/>
    <property type="match status" value="1"/>
</dbReference>
<dbReference type="Pfam" id="PF03931">
    <property type="entry name" value="Skp1_POZ"/>
    <property type="match status" value="1"/>
</dbReference>
<dbReference type="EMBL" id="JBEAFC010000002">
    <property type="protein sequence ID" value="KAL1566402.1"/>
    <property type="molecule type" value="Genomic_DNA"/>
</dbReference>
<proteinExistence type="inferred from homology"/>
<evidence type="ECO:0000313" key="7">
    <source>
        <dbReference type="EMBL" id="KAL1566402.1"/>
    </source>
</evidence>
<dbReference type="Gene3D" id="3.30.710.10">
    <property type="entry name" value="Potassium Channel Kv1.1, Chain A"/>
    <property type="match status" value="1"/>
</dbReference>
<feature type="domain" description="SKP1 component dimerisation" evidence="5">
    <location>
        <begin position="118"/>
        <end position="164"/>
    </location>
</feature>
<organism evidence="7 8">
    <name type="scientific">Salvia divinorum</name>
    <name type="common">Maria pastora</name>
    <name type="synonym">Diviner's sage</name>
    <dbReference type="NCBI Taxonomy" id="28513"/>
    <lineage>
        <taxon>Eukaryota</taxon>
        <taxon>Viridiplantae</taxon>
        <taxon>Streptophyta</taxon>
        <taxon>Embryophyta</taxon>
        <taxon>Tracheophyta</taxon>
        <taxon>Spermatophyta</taxon>
        <taxon>Magnoliopsida</taxon>
        <taxon>eudicotyledons</taxon>
        <taxon>Gunneridae</taxon>
        <taxon>Pentapetalae</taxon>
        <taxon>asterids</taxon>
        <taxon>lamiids</taxon>
        <taxon>Lamiales</taxon>
        <taxon>Lamiaceae</taxon>
        <taxon>Nepetoideae</taxon>
        <taxon>Mentheae</taxon>
        <taxon>Salviinae</taxon>
        <taxon>Salvia</taxon>
        <taxon>Salvia subgen. Calosphace</taxon>
    </lineage>
</organism>
<gene>
    <name evidence="7" type="ORF">AAHA92_02014</name>
</gene>
<dbReference type="CDD" id="cd18322">
    <property type="entry name" value="BTB_POZ_SKP1"/>
    <property type="match status" value="1"/>
</dbReference>
<comment type="function">
    <text evidence="4">Involved in ubiquitination and subsequent proteasomal degradation of target proteins. Together with CUL1, RBX1 and a F-box protein, it forms a SCF E3 ubiquitin ligase complex. The functional specificity of this complex depends on the type of F-box protein. In the SCF complex, it serves as an adapter that links the F-box protein to CUL1.</text>
</comment>
<keyword evidence="3 4" id="KW-0833">Ubl conjugation pathway</keyword>
<dbReference type="InterPro" id="IPR016073">
    <property type="entry name" value="Skp1_comp_POZ"/>
</dbReference>
<comment type="similarity">
    <text evidence="2 4">Belongs to the SKP1 family.</text>
</comment>
<dbReference type="InterPro" id="IPR036296">
    <property type="entry name" value="SKP1-like_dim_sf"/>
</dbReference>
<dbReference type="InterPro" id="IPR001232">
    <property type="entry name" value="SKP1-like"/>
</dbReference>
<evidence type="ECO:0000259" key="5">
    <source>
        <dbReference type="Pfam" id="PF01466"/>
    </source>
</evidence>
<dbReference type="SMART" id="SM00512">
    <property type="entry name" value="Skp1"/>
    <property type="match status" value="1"/>
</dbReference>
<comment type="subunit">
    <text evidence="4">Part of a SCF (SKP1-cullin-F-box) protein ligase complex.</text>
</comment>
<dbReference type="SUPFAM" id="SSF81382">
    <property type="entry name" value="Skp1 dimerisation domain-like"/>
    <property type="match status" value="1"/>
</dbReference>
<feature type="domain" description="SKP1 component POZ" evidence="6">
    <location>
        <begin position="19"/>
        <end position="77"/>
    </location>
</feature>
<evidence type="ECO:0000313" key="8">
    <source>
        <dbReference type="Proteomes" id="UP001567538"/>
    </source>
</evidence>
<dbReference type="PIRSF" id="PIRSF028729">
    <property type="entry name" value="E3_ubiquit_lig_SCF_Skp"/>
    <property type="match status" value="1"/>
</dbReference>
<evidence type="ECO:0000256" key="3">
    <source>
        <dbReference type="ARBA" id="ARBA00022786"/>
    </source>
</evidence>
<protein>
    <recommendedName>
        <fullName evidence="4">SKP1-like protein</fullName>
    </recommendedName>
</protein>
<sequence>MASSSSTKVDSASSSSTKKTIVLITSDGQNFEVDEAVAKLSKTVNNMIEDGCTDGGIPLPNVDSATLVKVLEYCTAHAAADVDSSKFDSDYKKSLEDDRVQDMLFDVILAANYLDITKLLELTCKLVAEMMKGKNTDEIRKKFHIKNDYTPEEEIAVREENKWAFDY</sequence>
<reference evidence="7 8" key="1">
    <citation type="submission" date="2024-06" db="EMBL/GenBank/DDBJ databases">
        <title>A chromosome level genome sequence of Diviner's sage (Salvia divinorum).</title>
        <authorList>
            <person name="Ford S.A."/>
            <person name="Ro D.-K."/>
            <person name="Ness R.W."/>
            <person name="Phillips M.A."/>
        </authorList>
    </citation>
    <scope>NUCLEOTIDE SEQUENCE [LARGE SCALE GENOMIC DNA]</scope>
    <source>
        <strain evidence="7">SAF-2024a</strain>
        <tissue evidence="7">Leaf</tissue>
    </source>
</reference>
<dbReference type="InterPro" id="IPR016072">
    <property type="entry name" value="Skp1_comp_dimer"/>
</dbReference>
<evidence type="ECO:0000256" key="2">
    <source>
        <dbReference type="ARBA" id="ARBA00009993"/>
    </source>
</evidence>
<dbReference type="GO" id="GO:0009867">
    <property type="term" value="P:jasmonic acid mediated signaling pathway"/>
    <property type="evidence" value="ECO:0007669"/>
    <property type="project" value="UniProtKB-ARBA"/>
</dbReference>
<keyword evidence="8" id="KW-1185">Reference proteome</keyword>
<name>A0ABD1IDG4_SALDI</name>
<dbReference type="AlphaFoldDB" id="A0ABD1IDG4"/>
<evidence type="ECO:0000259" key="6">
    <source>
        <dbReference type="Pfam" id="PF03931"/>
    </source>
</evidence>
<dbReference type="InterPro" id="IPR011333">
    <property type="entry name" value="SKP1/BTB/POZ_sf"/>
</dbReference>
<dbReference type="PANTHER" id="PTHR11165">
    <property type="entry name" value="SKP1"/>
    <property type="match status" value="1"/>
</dbReference>
<comment type="caution">
    <text evidence="7">The sequence shown here is derived from an EMBL/GenBank/DDBJ whole genome shotgun (WGS) entry which is preliminary data.</text>
</comment>